<dbReference type="EC" id="3.4.11.-" evidence="9"/>
<organism evidence="9">
    <name type="scientific">uncultured Anaerotruncus sp</name>
    <dbReference type="NCBI Taxonomy" id="905011"/>
    <lineage>
        <taxon>Bacteria</taxon>
        <taxon>Bacillati</taxon>
        <taxon>Bacillota</taxon>
        <taxon>Clostridia</taxon>
        <taxon>Eubacteriales</taxon>
        <taxon>Oscillospiraceae</taxon>
        <taxon>Anaerotruncus</taxon>
        <taxon>environmental samples</taxon>
    </lineage>
</organism>
<evidence type="ECO:0000256" key="1">
    <source>
        <dbReference type="ARBA" id="ARBA00006272"/>
    </source>
</evidence>
<feature type="binding site" evidence="8">
    <location>
        <position position="206"/>
    </location>
    <ligand>
        <name>Zn(2+)</name>
        <dbReference type="ChEBI" id="CHEBI:29105"/>
        <label>2</label>
    </ligand>
</feature>
<dbReference type="SUPFAM" id="SSF101821">
    <property type="entry name" value="Aminopeptidase/glucanase lid domain"/>
    <property type="match status" value="1"/>
</dbReference>
<evidence type="ECO:0000256" key="8">
    <source>
        <dbReference type="PIRSR" id="PIRSR001123-2"/>
    </source>
</evidence>
<feature type="binding site" evidence="8">
    <location>
        <position position="69"/>
    </location>
    <ligand>
        <name>Zn(2+)</name>
        <dbReference type="ChEBI" id="CHEBI:29105"/>
        <label>1</label>
    </ligand>
</feature>
<feature type="binding site" evidence="8">
    <location>
        <position position="177"/>
    </location>
    <ligand>
        <name>Zn(2+)</name>
        <dbReference type="ChEBI" id="CHEBI:29105"/>
        <label>2</label>
    </ligand>
</feature>
<feature type="binding site" evidence="8">
    <location>
        <position position="177"/>
    </location>
    <ligand>
        <name>Zn(2+)</name>
        <dbReference type="ChEBI" id="CHEBI:29105"/>
        <label>1</label>
    </ligand>
</feature>
<feature type="active site" description="Proton acceptor" evidence="7">
    <location>
        <position position="205"/>
    </location>
</feature>
<proteinExistence type="inferred from homology"/>
<dbReference type="GO" id="GO:0004177">
    <property type="term" value="F:aminopeptidase activity"/>
    <property type="evidence" value="ECO:0007669"/>
    <property type="project" value="UniProtKB-UniRule"/>
</dbReference>
<protein>
    <submittedName>
        <fullName evidence="9">Putative aminopeptidase ysdC</fullName>
        <ecNumber evidence="9">3.4.11.-</ecNumber>
    </submittedName>
</protein>
<dbReference type="InterPro" id="IPR008007">
    <property type="entry name" value="Peptidase_M42"/>
</dbReference>
<gene>
    <name evidence="9" type="primary">ysdC_1</name>
    <name evidence="9" type="ORF">SAMEA3545359_01502</name>
</gene>
<evidence type="ECO:0000256" key="4">
    <source>
        <dbReference type="ARBA" id="ARBA00022723"/>
    </source>
</evidence>
<keyword evidence="5 9" id="KW-0378">Hydrolase</keyword>
<dbReference type="SUPFAM" id="SSF53187">
    <property type="entry name" value="Zn-dependent exopeptidases"/>
    <property type="match status" value="1"/>
</dbReference>
<reference evidence="9" key="1">
    <citation type="submission" date="2015-09" db="EMBL/GenBank/DDBJ databases">
        <authorList>
            <consortium name="Pathogen Informatics"/>
        </authorList>
    </citation>
    <scope>NUCLEOTIDE SEQUENCE</scope>
    <source>
        <strain evidence="9">2789STDY5834896</strain>
    </source>
</reference>
<dbReference type="Gene3D" id="3.40.630.10">
    <property type="entry name" value="Zn peptidases"/>
    <property type="match status" value="1"/>
</dbReference>
<comment type="similarity">
    <text evidence="1 6">Belongs to the peptidase M42 family.</text>
</comment>
<evidence type="ECO:0000256" key="2">
    <source>
        <dbReference type="ARBA" id="ARBA00022438"/>
    </source>
</evidence>
<dbReference type="EMBL" id="FMHG01000001">
    <property type="protein sequence ID" value="SCJ70215.1"/>
    <property type="molecule type" value="Genomic_DNA"/>
</dbReference>
<dbReference type="InterPro" id="IPR051464">
    <property type="entry name" value="Peptidase_M42_aminopept"/>
</dbReference>
<sequence>MEVNSKMMRSVAELCAINGASGSEDAVRTYLTSEVERLGLSWQTDALGNLIVQKSGRRIPAKPIMVSAHMDEVGFIITSVDEQGYLHFAPVGGIDPRVAPGRTVAVNGHPGVIGNVPIHLLSKKQREASIEFSDMAIDIGAADRQQALEVVQPGDMAYFAYPFTQLGGNRFAGKAIDDRAGCAVLLWLLEQELQNSCTVVFCTQEEVGLRGAKTAAFSVDPAVALIIEATTAADNLGLSTADTVCDLGAGAVVGFMDRSTIYDRELVQLAGHLSREKNIPLQYKKGVFGGNDAGAIHQSRAGVRTLAISLPCRNLHTASGVADWGDLQAVMELTHAVIDHVC</sequence>
<dbReference type="PANTHER" id="PTHR32481">
    <property type="entry name" value="AMINOPEPTIDASE"/>
    <property type="match status" value="1"/>
</dbReference>
<dbReference type="PIRSF" id="PIRSF001123">
    <property type="entry name" value="PepA_GA"/>
    <property type="match status" value="1"/>
</dbReference>
<dbReference type="GO" id="GO:0046872">
    <property type="term" value="F:metal ion binding"/>
    <property type="evidence" value="ECO:0007669"/>
    <property type="project" value="UniProtKB-UniRule"/>
</dbReference>
<evidence type="ECO:0000256" key="7">
    <source>
        <dbReference type="PIRSR" id="PIRSR001123-1"/>
    </source>
</evidence>
<feature type="binding site" evidence="8">
    <location>
        <position position="316"/>
    </location>
    <ligand>
        <name>Zn(2+)</name>
        <dbReference type="ChEBI" id="CHEBI:29105"/>
        <label>2</label>
    </ligand>
</feature>
<evidence type="ECO:0000256" key="6">
    <source>
        <dbReference type="PIRNR" id="PIRNR001123"/>
    </source>
</evidence>
<dbReference type="AlphaFoldDB" id="A0A1C6ILN3"/>
<dbReference type="GO" id="GO:0006508">
    <property type="term" value="P:proteolysis"/>
    <property type="evidence" value="ECO:0007669"/>
    <property type="project" value="UniProtKB-KW"/>
</dbReference>
<dbReference type="Gene3D" id="2.40.30.40">
    <property type="entry name" value="Peptidase M42, domain 2"/>
    <property type="match status" value="1"/>
</dbReference>
<dbReference type="Pfam" id="PF05343">
    <property type="entry name" value="Peptidase_M42"/>
    <property type="match status" value="1"/>
</dbReference>
<feature type="binding site" evidence="8">
    <location>
        <position position="228"/>
    </location>
    <ligand>
        <name>Zn(2+)</name>
        <dbReference type="ChEBI" id="CHEBI:29105"/>
        <label>1</label>
    </ligand>
</feature>
<accession>A0A1C6ILN3</accession>
<evidence type="ECO:0000256" key="5">
    <source>
        <dbReference type="ARBA" id="ARBA00022801"/>
    </source>
</evidence>
<keyword evidence="4 8" id="KW-0479">Metal-binding</keyword>
<name>A0A1C6ILN3_9FIRM</name>
<dbReference type="PANTHER" id="PTHR32481:SF5">
    <property type="entry name" value="ENDOGLUCANASE"/>
    <property type="match status" value="1"/>
</dbReference>
<evidence type="ECO:0000313" key="9">
    <source>
        <dbReference type="EMBL" id="SCJ70215.1"/>
    </source>
</evidence>
<evidence type="ECO:0000256" key="3">
    <source>
        <dbReference type="ARBA" id="ARBA00022670"/>
    </source>
</evidence>
<comment type="cofactor">
    <cofactor evidence="8">
        <name>a divalent metal cation</name>
        <dbReference type="ChEBI" id="CHEBI:60240"/>
    </cofactor>
    <text evidence="8">Binds 2 divalent metal cations per subunit.</text>
</comment>
<keyword evidence="2 9" id="KW-0031">Aminopeptidase</keyword>
<keyword evidence="3" id="KW-0645">Protease</keyword>
<dbReference type="InterPro" id="IPR023367">
    <property type="entry name" value="Peptidase_M42_dom2"/>
</dbReference>